<protein>
    <recommendedName>
        <fullName evidence="6 7">Large ribosomal subunit protein bL9</fullName>
    </recommendedName>
</protein>
<evidence type="ECO:0000313" key="10">
    <source>
        <dbReference type="Proteomes" id="UP000594464"/>
    </source>
</evidence>
<dbReference type="GO" id="GO:0005840">
    <property type="term" value="C:ribosome"/>
    <property type="evidence" value="ECO:0007669"/>
    <property type="project" value="UniProtKB-KW"/>
</dbReference>
<evidence type="ECO:0000256" key="4">
    <source>
        <dbReference type="ARBA" id="ARBA00022980"/>
    </source>
</evidence>
<dbReference type="HAMAP" id="MF_00503">
    <property type="entry name" value="Ribosomal_bL9"/>
    <property type="match status" value="1"/>
</dbReference>
<dbReference type="EMBL" id="CP048620">
    <property type="protein sequence ID" value="QPJ66166.1"/>
    <property type="molecule type" value="Genomic_DNA"/>
</dbReference>
<dbReference type="KEGG" id="nva:G3M78_12490"/>
<name>A0A7T0G4C3_9BACT</name>
<dbReference type="InterPro" id="IPR020070">
    <property type="entry name" value="Ribosomal_bL9_N"/>
</dbReference>
<evidence type="ECO:0000256" key="2">
    <source>
        <dbReference type="ARBA" id="ARBA00022730"/>
    </source>
</evidence>
<comment type="function">
    <text evidence="7">Binds to the 23S rRNA.</text>
</comment>
<dbReference type="Pfam" id="PF01281">
    <property type="entry name" value="Ribosomal_L9_N"/>
    <property type="match status" value="1"/>
</dbReference>
<keyword evidence="2 7" id="KW-0699">rRNA-binding</keyword>
<dbReference type="GO" id="GO:0019843">
    <property type="term" value="F:rRNA binding"/>
    <property type="evidence" value="ECO:0007669"/>
    <property type="project" value="UniProtKB-UniRule"/>
</dbReference>
<gene>
    <name evidence="7" type="primary">rplI</name>
    <name evidence="9" type="ORF">G3M78_12490</name>
</gene>
<evidence type="ECO:0000256" key="5">
    <source>
        <dbReference type="ARBA" id="ARBA00023274"/>
    </source>
</evidence>
<dbReference type="PROSITE" id="PS00651">
    <property type="entry name" value="RIBOSOMAL_L9"/>
    <property type="match status" value="1"/>
</dbReference>
<keyword evidence="3 7" id="KW-0694">RNA-binding</keyword>
<dbReference type="InterPro" id="IPR036791">
    <property type="entry name" value="Ribosomal_bL9_C_sf"/>
</dbReference>
<evidence type="ECO:0000259" key="8">
    <source>
        <dbReference type="PROSITE" id="PS00651"/>
    </source>
</evidence>
<dbReference type="InterPro" id="IPR036935">
    <property type="entry name" value="Ribosomal_bL9_N_sf"/>
</dbReference>
<dbReference type="GO" id="GO:1990904">
    <property type="term" value="C:ribonucleoprotein complex"/>
    <property type="evidence" value="ECO:0007669"/>
    <property type="project" value="UniProtKB-KW"/>
</dbReference>
<comment type="similarity">
    <text evidence="1 7">Belongs to the bacterial ribosomal protein bL9 family.</text>
</comment>
<dbReference type="GO" id="GO:0006412">
    <property type="term" value="P:translation"/>
    <property type="evidence" value="ECO:0007669"/>
    <property type="project" value="UniProtKB-UniRule"/>
</dbReference>
<dbReference type="Pfam" id="PF03948">
    <property type="entry name" value="Ribosomal_L9_C"/>
    <property type="match status" value="1"/>
</dbReference>
<evidence type="ECO:0000256" key="6">
    <source>
        <dbReference type="ARBA" id="ARBA00035292"/>
    </source>
</evidence>
<dbReference type="InterPro" id="IPR020069">
    <property type="entry name" value="Ribosomal_bL9_C"/>
</dbReference>
<dbReference type="GO" id="GO:0003735">
    <property type="term" value="F:structural constituent of ribosome"/>
    <property type="evidence" value="ECO:0007669"/>
    <property type="project" value="InterPro"/>
</dbReference>
<organism evidence="9 10">
    <name type="scientific">Candidatus Nitrohelix vancouverensis</name>
    <dbReference type="NCBI Taxonomy" id="2705534"/>
    <lineage>
        <taxon>Bacteria</taxon>
        <taxon>Pseudomonadati</taxon>
        <taxon>Nitrospinota/Tectimicrobiota group</taxon>
        <taxon>Nitrospinota</taxon>
        <taxon>Nitrospinia</taxon>
        <taxon>Nitrospinales</taxon>
        <taxon>Nitrospinaceae</taxon>
        <taxon>Candidatus Nitrohelix</taxon>
    </lineage>
</organism>
<proteinExistence type="inferred from homology"/>
<dbReference type="NCBIfam" id="TIGR00158">
    <property type="entry name" value="L9"/>
    <property type="match status" value="1"/>
</dbReference>
<evidence type="ECO:0000256" key="3">
    <source>
        <dbReference type="ARBA" id="ARBA00022884"/>
    </source>
</evidence>
<dbReference type="InterPro" id="IPR020594">
    <property type="entry name" value="Ribosomal_bL9_bac/chp"/>
</dbReference>
<feature type="domain" description="Ribosomal protein L9" evidence="8">
    <location>
        <begin position="13"/>
        <end position="40"/>
    </location>
</feature>
<dbReference type="Gene3D" id="3.40.5.10">
    <property type="entry name" value="Ribosomal protein L9, N-terminal domain"/>
    <property type="match status" value="1"/>
</dbReference>
<sequence length="170" mass="18373">MKLLLKEDVGGLGICGDEVEVKDGYGRNYLVPQGKAILATPKNMKQFNHQKSIVQARVKKAIVEAEERAKELSALSCVITKKVGDQGKLFGAVTAQDIADCVHALGAALDRKKIQMGDPIKTLGDFQVVYKLHPKVTAQIKVSVVAENVVEEVSAEATEEATEEKNEAEA</sequence>
<dbReference type="Proteomes" id="UP000594464">
    <property type="component" value="Chromosome"/>
</dbReference>
<dbReference type="PANTHER" id="PTHR21368">
    <property type="entry name" value="50S RIBOSOMAL PROTEIN L9"/>
    <property type="match status" value="1"/>
</dbReference>
<dbReference type="SUPFAM" id="SSF55653">
    <property type="entry name" value="Ribosomal protein L9 C-domain"/>
    <property type="match status" value="1"/>
</dbReference>
<dbReference type="InterPro" id="IPR000244">
    <property type="entry name" value="Ribosomal_bL9"/>
</dbReference>
<evidence type="ECO:0000256" key="7">
    <source>
        <dbReference type="HAMAP-Rule" id="MF_00503"/>
    </source>
</evidence>
<keyword evidence="5 7" id="KW-0687">Ribonucleoprotein</keyword>
<dbReference type="Gene3D" id="3.10.430.100">
    <property type="entry name" value="Ribosomal protein L9, C-terminal domain"/>
    <property type="match status" value="1"/>
</dbReference>
<accession>A0A7T0G4C3</accession>
<reference evidence="10" key="1">
    <citation type="submission" date="2020-02" db="EMBL/GenBank/DDBJ databases">
        <title>Genomic and physiological characterization of two novel Nitrospinaceae genera.</title>
        <authorList>
            <person name="Mueller A.J."/>
            <person name="Jung M.-Y."/>
            <person name="Strachan C.R."/>
            <person name="Herbold C.W."/>
            <person name="Kirkegaard R.H."/>
            <person name="Daims H."/>
        </authorList>
    </citation>
    <scope>NUCLEOTIDE SEQUENCE [LARGE SCALE GENOMIC DNA]</scope>
</reference>
<dbReference type="AlphaFoldDB" id="A0A7T0G4C3"/>
<keyword evidence="4 7" id="KW-0689">Ribosomal protein</keyword>
<evidence type="ECO:0000313" key="9">
    <source>
        <dbReference type="EMBL" id="QPJ66166.1"/>
    </source>
</evidence>
<evidence type="ECO:0000256" key="1">
    <source>
        <dbReference type="ARBA" id="ARBA00010605"/>
    </source>
</evidence>
<dbReference type="SUPFAM" id="SSF55658">
    <property type="entry name" value="L9 N-domain-like"/>
    <property type="match status" value="1"/>
</dbReference>
<dbReference type="InterPro" id="IPR009027">
    <property type="entry name" value="Ribosomal_bL9/RNase_H1_N"/>
</dbReference>